<gene>
    <name evidence="4" type="ORF">EHS13_12105</name>
</gene>
<reference evidence="5" key="1">
    <citation type="submission" date="2018-11" db="EMBL/GenBank/DDBJ databases">
        <title>Complete genome sequence of Paenibacillus sp. ML311-T8.</title>
        <authorList>
            <person name="Nam Y.-D."/>
            <person name="Kang J."/>
            <person name="Chung W.-H."/>
            <person name="Park Y.S."/>
        </authorList>
    </citation>
    <scope>NUCLEOTIDE SEQUENCE [LARGE SCALE GENOMIC DNA]</scope>
    <source>
        <strain evidence="5">ML311-T8</strain>
    </source>
</reference>
<dbReference type="Proteomes" id="UP000426246">
    <property type="component" value="Chromosome"/>
</dbReference>
<dbReference type="Gene3D" id="2.40.37.20">
    <property type="entry name" value="D-serine dehydratase-like domain"/>
    <property type="match status" value="1"/>
</dbReference>
<evidence type="ECO:0000256" key="1">
    <source>
        <dbReference type="ARBA" id="ARBA00005323"/>
    </source>
</evidence>
<dbReference type="PANTHER" id="PTHR28004">
    <property type="entry name" value="ZGC:162816-RELATED"/>
    <property type="match status" value="1"/>
</dbReference>
<dbReference type="Pfam" id="PF14031">
    <property type="entry name" value="D-ser_dehydrat"/>
    <property type="match status" value="1"/>
</dbReference>
<accession>A0A6B8RGI9</accession>
<dbReference type="InterPro" id="IPR026956">
    <property type="entry name" value="D-ser_dehydrat-like_dom"/>
</dbReference>
<dbReference type="OrthoDB" id="9788869at2"/>
<organism evidence="4 5">
    <name type="scientific">Paenibacillus psychroresistens</name>
    <dbReference type="NCBI Taxonomy" id="1778678"/>
    <lineage>
        <taxon>Bacteria</taxon>
        <taxon>Bacillati</taxon>
        <taxon>Bacillota</taxon>
        <taxon>Bacilli</taxon>
        <taxon>Bacillales</taxon>
        <taxon>Paenibacillaceae</taxon>
        <taxon>Paenibacillus</taxon>
    </lineage>
</organism>
<dbReference type="SMART" id="SM01119">
    <property type="entry name" value="D-ser_dehydrat"/>
    <property type="match status" value="1"/>
</dbReference>
<dbReference type="Gene3D" id="3.20.20.10">
    <property type="entry name" value="Alanine racemase"/>
    <property type="match status" value="1"/>
</dbReference>
<dbReference type="GO" id="GO:0036088">
    <property type="term" value="P:D-serine catabolic process"/>
    <property type="evidence" value="ECO:0007669"/>
    <property type="project" value="TreeGrafter"/>
</dbReference>
<dbReference type="InterPro" id="IPR051466">
    <property type="entry name" value="D-amino_acid_metab_enzyme"/>
</dbReference>
<proteinExistence type="inferred from homology"/>
<dbReference type="AlphaFoldDB" id="A0A6B8RGI9"/>
<dbReference type="PANTHER" id="PTHR28004:SF2">
    <property type="entry name" value="D-SERINE DEHYDRATASE"/>
    <property type="match status" value="1"/>
</dbReference>
<dbReference type="InterPro" id="IPR029066">
    <property type="entry name" value="PLP-binding_barrel"/>
</dbReference>
<dbReference type="GO" id="GO:0008721">
    <property type="term" value="F:D-serine ammonia-lyase activity"/>
    <property type="evidence" value="ECO:0007669"/>
    <property type="project" value="TreeGrafter"/>
</dbReference>
<dbReference type="RefSeq" id="WP_155700607.1">
    <property type="nucleotide sequence ID" value="NZ_CP034235.1"/>
</dbReference>
<evidence type="ECO:0000313" key="5">
    <source>
        <dbReference type="Proteomes" id="UP000426246"/>
    </source>
</evidence>
<name>A0A6B8RGI9_9BACL</name>
<evidence type="ECO:0000256" key="2">
    <source>
        <dbReference type="ARBA" id="ARBA00023239"/>
    </source>
</evidence>
<evidence type="ECO:0000259" key="3">
    <source>
        <dbReference type="SMART" id="SM01119"/>
    </source>
</evidence>
<evidence type="ECO:0000313" key="4">
    <source>
        <dbReference type="EMBL" id="QGQ95571.1"/>
    </source>
</evidence>
<keyword evidence="5" id="KW-1185">Reference proteome</keyword>
<sequence>MSINHNQWSAMETPAILIDLNILDSNLQHTAELARNAGVKLRPHFKTHKNVWIAKEQLRHGACGITVAKLGEAEVLAEAGIDDLLIAFPIIGSAKLARLAKLMKLAKVIVSIDSLQAAQGLSELGSSNGQKIKLYVDVNTGLNRCGKEPGEETAALVKEIAMLKGVEVIGLMTHGGYAYGKKTQAELLSAAQTEAAGLVETKLLLEQAGIPISEISVGSTPTSKFISQIKGVTEIRPGAYVYGDGSQLSIGAIVPEECAMHILATVVSVPRAGTAIIDAGSKTFSSDSNAHRIGYGTLRGHPEVYVERLSEEHGILHLPEGISYEIGDTLLFLPNHCCTVSNLHNELQGIRQDRLERILTVDARGKIR</sequence>
<keyword evidence="2" id="KW-0456">Lyase</keyword>
<dbReference type="SUPFAM" id="SSF51419">
    <property type="entry name" value="PLP-binding barrel"/>
    <property type="match status" value="1"/>
</dbReference>
<dbReference type="KEGG" id="ppsc:EHS13_12105"/>
<dbReference type="Pfam" id="PF01168">
    <property type="entry name" value="Ala_racemase_N"/>
    <property type="match status" value="1"/>
</dbReference>
<protein>
    <submittedName>
        <fullName evidence="4">Amino acid processing protein</fullName>
    </submittedName>
</protein>
<dbReference type="EMBL" id="CP034235">
    <property type="protein sequence ID" value="QGQ95571.1"/>
    <property type="molecule type" value="Genomic_DNA"/>
</dbReference>
<feature type="domain" description="D-serine dehydratase-like" evidence="3">
    <location>
        <begin position="259"/>
        <end position="351"/>
    </location>
</feature>
<comment type="similarity">
    <text evidence="1">Belongs to the DSD1 family.</text>
</comment>
<dbReference type="InterPro" id="IPR042208">
    <property type="entry name" value="D-ser_dehydrat-like_sf"/>
</dbReference>
<dbReference type="InterPro" id="IPR001608">
    <property type="entry name" value="Ala_racemase_N"/>
</dbReference>